<proteinExistence type="predicted"/>
<evidence type="ECO:0000256" key="1">
    <source>
        <dbReference type="SAM" id="Phobius"/>
    </source>
</evidence>
<dbReference type="Pfam" id="PF07885">
    <property type="entry name" value="Ion_trans_2"/>
    <property type="match status" value="1"/>
</dbReference>
<keyword evidence="1" id="KW-0472">Membrane</keyword>
<accession>A0A1R0H3I8</accession>
<gene>
    <name evidence="3" type="ORF">AYI68_g2162</name>
</gene>
<keyword evidence="1" id="KW-0812">Transmembrane</keyword>
<feature type="domain" description="Potassium channel" evidence="2">
    <location>
        <begin position="111"/>
        <end position="146"/>
    </location>
</feature>
<reference evidence="3 4" key="1">
    <citation type="journal article" date="2016" name="Mol. Biol. Evol.">
        <title>Genome-Wide Survey of Gut Fungi (Harpellales) Reveals the First Horizontally Transferred Ubiquitin Gene from a Mosquito Host.</title>
        <authorList>
            <person name="Wang Y."/>
            <person name="White M.M."/>
            <person name="Kvist S."/>
            <person name="Moncalvo J.M."/>
        </authorList>
    </citation>
    <scope>NUCLEOTIDE SEQUENCE [LARGE SCALE GENOMIC DNA]</scope>
    <source>
        <strain evidence="3 4">ALG-7-W6</strain>
    </source>
</reference>
<dbReference type="SUPFAM" id="SSF81324">
    <property type="entry name" value="Voltage-gated potassium channels"/>
    <property type="match status" value="1"/>
</dbReference>
<dbReference type="Gene3D" id="1.10.287.70">
    <property type="match status" value="1"/>
</dbReference>
<evidence type="ECO:0000313" key="3">
    <source>
        <dbReference type="EMBL" id="OLY83691.1"/>
    </source>
</evidence>
<dbReference type="Proteomes" id="UP000187455">
    <property type="component" value="Unassembled WGS sequence"/>
</dbReference>
<comment type="caution">
    <text evidence="3">The sequence shown here is derived from an EMBL/GenBank/DDBJ whole genome shotgun (WGS) entry which is preliminary data.</text>
</comment>
<protein>
    <recommendedName>
        <fullName evidence="2">Potassium channel domain-containing protein</fullName>
    </recommendedName>
</protein>
<dbReference type="AlphaFoldDB" id="A0A1R0H3I8"/>
<dbReference type="EMBL" id="LSSL01000787">
    <property type="protein sequence ID" value="OLY83691.1"/>
    <property type="molecule type" value="Genomic_DNA"/>
</dbReference>
<organism evidence="3 4">
    <name type="scientific">Smittium mucronatum</name>
    <dbReference type="NCBI Taxonomy" id="133383"/>
    <lineage>
        <taxon>Eukaryota</taxon>
        <taxon>Fungi</taxon>
        <taxon>Fungi incertae sedis</taxon>
        <taxon>Zoopagomycota</taxon>
        <taxon>Kickxellomycotina</taxon>
        <taxon>Harpellomycetes</taxon>
        <taxon>Harpellales</taxon>
        <taxon>Legeriomycetaceae</taxon>
        <taxon>Smittium</taxon>
    </lineage>
</organism>
<dbReference type="STRING" id="133383.A0A1R0H3I8"/>
<name>A0A1R0H3I8_9FUNG</name>
<evidence type="ECO:0000313" key="4">
    <source>
        <dbReference type="Proteomes" id="UP000187455"/>
    </source>
</evidence>
<feature type="transmembrane region" description="Helical" evidence="1">
    <location>
        <begin position="153"/>
        <end position="175"/>
    </location>
</feature>
<keyword evidence="1" id="KW-1133">Transmembrane helix</keyword>
<dbReference type="InterPro" id="IPR013099">
    <property type="entry name" value="K_chnl_dom"/>
</dbReference>
<dbReference type="OrthoDB" id="297496at2759"/>
<evidence type="ECO:0000259" key="2">
    <source>
        <dbReference type="Pfam" id="PF07885"/>
    </source>
</evidence>
<keyword evidence="4" id="KW-1185">Reference proteome</keyword>
<feature type="transmembrane region" description="Helical" evidence="1">
    <location>
        <begin position="103"/>
        <end position="124"/>
    </location>
</feature>
<sequence length="176" mass="21440">MSERYHRQLTKLEEKKNEFDKNAFKQYKMMLLRARQSKSIKSKIYRWYLEKGISKSKRRDFEVPKWMRNSQNVFRTMTGNTHPEKECKISIYQKTKARMNRRLLFISVFNIVLWGILSCIFYTLEKSQWDYLDSLWFCFVAFSTLGDVCSYKFFFHVVTQFMFRSFLLTAVTILLF</sequence>